<dbReference type="CDD" id="cd12317">
    <property type="entry name" value="RRM4_RBM19_RRM3_MRD1"/>
    <property type="match status" value="1"/>
</dbReference>
<feature type="domain" description="RRM" evidence="4">
    <location>
        <begin position="834"/>
        <end position="910"/>
    </location>
</feature>
<feature type="region of interest" description="Disordered" evidence="3">
    <location>
        <begin position="172"/>
        <end position="224"/>
    </location>
</feature>
<dbReference type="CDD" id="cd12565">
    <property type="entry name" value="RRM1_MRD1"/>
    <property type="match status" value="1"/>
</dbReference>
<gene>
    <name evidence="5" type="ORF">RIF29_13625</name>
</gene>
<dbReference type="SMART" id="SM00361">
    <property type="entry name" value="RRM_1"/>
    <property type="match status" value="4"/>
</dbReference>
<accession>A0AAN9P2D0</accession>
<feature type="compositionally biased region" description="Acidic residues" evidence="3">
    <location>
        <begin position="329"/>
        <end position="348"/>
    </location>
</feature>
<dbReference type="Proteomes" id="UP001372338">
    <property type="component" value="Unassembled WGS sequence"/>
</dbReference>
<dbReference type="CDD" id="cd12318">
    <property type="entry name" value="RRM5_RBM19_like"/>
    <property type="match status" value="1"/>
</dbReference>
<feature type="domain" description="RRM" evidence="4">
    <location>
        <begin position="90"/>
        <end position="168"/>
    </location>
</feature>
<dbReference type="CDD" id="cd12320">
    <property type="entry name" value="RRM6_RBM19_RRM5_MRD1"/>
    <property type="match status" value="1"/>
</dbReference>
<evidence type="ECO:0000256" key="3">
    <source>
        <dbReference type="SAM" id="MobiDB-lite"/>
    </source>
</evidence>
<feature type="compositionally biased region" description="Basic and acidic residues" evidence="3">
    <location>
        <begin position="349"/>
        <end position="382"/>
    </location>
</feature>
<name>A0AAN9P2D0_CROPI</name>
<evidence type="ECO:0000259" key="4">
    <source>
        <dbReference type="PROSITE" id="PS50102"/>
    </source>
</evidence>
<comment type="caution">
    <text evidence="5">The sequence shown here is derived from an EMBL/GenBank/DDBJ whole genome shotgun (WGS) entry which is preliminary data.</text>
</comment>
<evidence type="ECO:0000313" key="6">
    <source>
        <dbReference type="Proteomes" id="UP001372338"/>
    </source>
</evidence>
<keyword evidence="1 2" id="KW-0694">RNA-binding</keyword>
<dbReference type="FunFam" id="3.30.70.330:FF:000884">
    <property type="entry name" value="Nucleotide/nucleic acid binding protein"/>
    <property type="match status" value="1"/>
</dbReference>
<feature type="domain" description="RRM" evidence="4">
    <location>
        <begin position="734"/>
        <end position="817"/>
    </location>
</feature>
<feature type="compositionally biased region" description="Basic and acidic residues" evidence="3">
    <location>
        <begin position="184"/>
        <end position="198"/>
    </location>
</feature>
<evidence type="ECO:0000256" key="2">
    <source>
        <dbReference type="PROSITE-ProRule" id="PRU00176"/>
    </source>
</evidence>
<feature type="region of interest" description="Disordered" evidence="3">
    <location>
        <begin position="496"/>
        <end position="530"/>
    </location>
</feature>
<dbReference type="AlphaFoldDB" id="A0AAN9P2D0"/>
<keyword evidence="6" id="KW-1185">Reference proteome</keyword>
<dbReference type="InterPro" id="IPR012677">
    <property type="entry name" value="Nucleotide-bd_a/b_plait_sf"/>
</dbReference>
<reference evidence="5 6" key="1">
    <citation type="submission" date="2024-01" db="EMBL/GenBank/DDBJ databases">
        <title>The genomes of 5 underutilized Papilionoideae crops provide insights into root nodulation and disease resistanc.</title>
        <authorList>
            <person name="Yuan L."/>
        </authorList>
    </citation>
    <scope>NUCLEOTIDE SEQUENCE [LARGE SCALE GENOMIC DNA]</scope>
    <source>
        <strain evidence="5">ZHUSHIDOU_FW_LH</strain>
        <tissue evidence="5">Leaf</tissue>
    </source>
</reference>
<feature type="compositionally biased region" description="Basic and acidic residues" evidence="3">
    <location>
        <begin position="303"/>
        <end position="321"/>
    </location>
</feature>
<feature type="compositionally biased region" description="Basic and acidic residues" evidence="3">
    <location>
        <begin position="500"/>
        <end position="527"/>
    </location>
</feature>
<dbReference type="SMART" id="SM00360">
    <property type="entry name" value="RRM"/>
    <property type="match status" value="5"/>
</dbReference>
<proteinExistence type="predicted"/>
<dbReference type="Gene3D" id="3.30.70.330">
    <property type="match status" value="5"/>
</dbReference>
<dbReference type="GO" id="GO:0003723">
    <property type="term" value="F:RNA binding"/>
    <property type="evidence" value="ECO:0007669"/>
    <property type="project" value="UniProtKB-UniRule"/>
</dbReference>
<dbReference type="FunFam" id="3.30.70.330:FF:000442">
    <property type="entry name" value="Multiple RNA-binding domain-containing protein 1"/>
    <property type="match status" value="1"/>
</dbReference>
<feature type="region of interest" description="Disordered" evidence="3">
    <location>
        <begin position="250"/>
        <end position="414"/>
    </location>
</feature>
<dbReference type="PANTHER" id="PTHR10352">
    <property type="entry name" value="EUKARYOTIC TRANSLATION INITIATION FACTOR 3 SUBUNIT G"/>
    <property type="match status" value="1"/>
</dbReference>
<evidence type="ECO:0000256" key="1">
    <source>
        <dbReference type="ARBA" id="ARBA00022884"/>
    </source>
</evidence>
<dbReference type="PROSITE" id="PS50102">
    <property type="entry name" value="RRM"/>
    <property type="match status" value="5"/>
</dbReference>
<dbReference type="CDD" id="cd12316">
    <property type="entry name" value="RRM3_RBM19_RRM2_MRD1"/>
    <property type="match status" value="1"/>
</dbReference>
<dbReference type="InterPro" id="IPR003954">
    <property type="entry name" value="RRM_euk-type"/>
</dbReference>
<dbReference type="Pfam" id="PF00076">
    <property type="entry name" value="RRM_1"/>
    <property type="match status" value="5"/>
</dbReference>
<dbReference type="InterPro" id="IPR000504">
    <property type="entry name" value="RRM_dom"/>
</dbReference>
<dbReference type="FunFam" id="3.30.70.330:FF:000484">
    <property type="entry name" value="Multiple RNA-binding domain-containing protein 1"/>
    <property type="match status" value="1"/>
</dbReference>
<feature type="domain" description="RRM" evidence="4">
    <location>
        <begin position="419"/>
        <end position="497"/>
    </location>
</feature>
<protein>
    <recommendedName>
        <fullName evidence="4">RRM domain-containing protein</fullName>
    </recommendedName>
</protein>
<dbReference type="InterPro" id="IPR034423">
    <property type="entry name" value="RBM19_RRM5"/>
</dbReference>
<dbReference type="InterPro" id="IPR035979">
    <property type="entry name" value="RBD_domain_sf"/>
</dbReference>
<dbReference type="SUPFAM" id="SSF54928">
    <property type="entry name" value="RNA-binding domain, RBD"/>
    <property type="match status" value="5"/>
</dbReference>
<sequence>MNYIRWNHIVNRVIDDSENVGPVEDMMDEMRLHEPQLYRRERKQPPFLLSSYYNRLALAALSVNRNRPHPHAPYSSLFNHPDTITITIMSRICVKNLPKYTQEHRLRDFFSQKGGEITDIKLMRTKDGKSRQFAFIGFRTENQAQQAIDYFNKSYLDTCRITCEVARKHGDAELPRPWSRHSAKKDNKVNDLETDTTKKKNAGGAKGQGGKSKEENAGDIDDPQLREFLEVMQPRVKSKMWANDTPLVLSDGAEKKKKQPISRKDSKDDGNDTSSVSICADDIVQSGSLVDDDGNANTSEPNKLPELEQHDEVMSDTDYFKSRVTSEWSDSDSSDEDDGDGSDDDAEGSDDHDNEDKENDDKKSLERTERNGVEELDLKEGQENTSGKDVAHEKAQVNAPEQGGQSLNSEDEKRVFDPCRLFVRNLPYTTSEEELEEHFSKFGSVSEVHLVVDKDTKQSKGIAYILYSLPESAARALKELDETSFQGRLLHVMSAIQRPSDNKENNVSKDQKSKTLKQQREEERKAAEASGDTRAWNSLFMRPDTVAENIARKYGVSKSDLLDREAENPAVRIALGETQVISETKNALKKAGVNVEALEELVNGKVDGLKRSNHVLLVKNLPYGSTENELAKMFGKFGSLDKIVLPPTKTLALIVFLEPSEARAAFRGLSYKRYKDAPLYLEWAPSNILSQSSVSKNNEVHGAIGEKDAKRQILEQHVERISDVDIDQDRVEARSLFVKNLNFRTTDETLKKHFSEHMKEGKILSVKVKKHLKNGKNVSMGFGFAEFDSMETATNVCRDLQGTVLDGHALILQLCQVKGDREVRKTLEKDKSSTKLLVKNVAFEATEKDLRQLFSPFGQIKSLRLPMKFGSHRGFAFVEYVTQQEAQNALKALSSTHLYGRHLVIERAKEGESLEELRARTAAQFNDEQNGFQNATKKRKHVAILDERNMKFQRIAD</sequence>
<dbReference type="EMBL" id="JAYWIO010000002">
    <property type="protein sequence ID" value="KAK7283877.1"/>
    <property type="molecule type" value="Genomic_DNA"/>
</dbReference>
<evidence type="ECO:0000313" key="5">
    <source>
        <dbReference type="EMBL" id="KAK7283877.1"/>
    </source>
</evidence>
<organism evidence="5 6">
    <name type="scientific">Crotalaria pallida</name>
    <name type="common">Smooth rattlebox</name>
    <name type="synonym">Crotalaria striata</name>
    <dbReference type="NCBI Taxonomy" id="3830"/>
    <lineage>
        <taxon>Eukaryota</taxon>
        <taxon>Viridiplantae</taxon>
        <taxon>Streptophyta</taxon>
        <taxon>Embryophyta</taxon>
        <taxon>Tracheophyta</taxon>
        <taxon>Spermatophyta</taxon>
        <taxon>Magnoliopsida</taxon>
        <taxon>eudicotyledons</taxon>
        <taxon>Gunneridae</taxon>
        <taxon>Pentapetalae</taxon>
        <taxon>rosids</taxon>
        <taxon>fabids</taxon>
        <taxon>Fabales</taxon>
        <taxon>Fabaceae</taxon>
        <taxon>Papilionoideae</taxon>
        <taxon>50 kb inversion clade</taxon>
        <taxon>genistoids sensu lato</taxon>
        <taxon>core genistoids</taxon>
        <taxon>Crotalarieae</taxon>
        <taxon>Crotalaria</taxon>
    </lineage>
</organism>
<feature type="domain" description="RRM" evidence="4">
    <location>
        <begin position="614"/>
        <end position="686"/>
    </location>
</feature>